<reference evidence="1 2" key="1">
    <citation type="journal article" date="2015" name="Genome Biol.">
        <title>Comparative genomics of Steinernema reveals deeply conserved gene regulatory networks.</title>
        <authorList>
            <person name="Dillman A.R."/>
            <person name="Macchietto M."/>
            <person name="Porter C.F."/>
            <person name="Rogers A."/>
            <person name="Williams B."/>
            <person name="Antoshechkin I."/>
            <person name="Lee M.M."/>
            <person name="Goodwin Z."/>
            <person name="Lu X."/>
            <person name="Lewis E.E."/>
            <person name="Goodrich-Blair H."/>
            <person name="Stock S.P."/>
            <person name="Adams B.J."/>
            <person name="Sternberg P.W."/>
            <person name="Mortazavi A."/>
        </authorList>
    </citation>
    <scope>NUCLEOTIDE SEQUENCE [LARGE SCALE GENOMIC DNA]</scope>
    <source>
        <strain evidence="1 2">ALL</strain>
    </source>
</reference>
<name>A0A4U5N2Z1_STECR</name>
<protein>
    <submittedName>
        <fullName evidence="1">Uncharacterized protein</fullName>
    </submittedName>
</protein>
<proteinExistence type="predicted"/>
<dbReference type="EMBL" id="AZBU02000005">
    <property type="protein sequence ID" value="TKR76668.1"/>
    <property type="molecule type" value="Genomic_DNA"/>
</dbReference>
<evidence type="ECO:0000313" key="1">
    <source>
        <dbReference type="EMBL" id="TKR76668.1"/>
    </source>
</evidence>
<gene>
    <name evidence="1" type="ORF">L596_017777</name>
</gene>
<evidence type="ECO:0000313" key="2">
    <source>
        <dbReference type="Proteomes" id="UP000298663"/>
    </source>
</evidence>
<keyword evidence="2" id="KW-1185">Reference proteome</keyword>
<dbReference type="AlphaFoldDB" id="A0A4U5N2Z1"/>
<comment type="caution">
    <text evidence="1">The sequence shown here is derived from an EMBL/GenBank/DDBJ whole genome shotgun (WGS) entry which is preliminary data.</text>
</comment>
<reference evidence="1 2" key="2">
    <citation type="journal article" date="2019" name="G3 (Bethesda)">
        <title>Hybrid Assembly of the Genome of the Entomopathogenic Nematode Steinernema carpocapsae Identifies the X-Chromosome.</title>
        <authorList>
            <person name="Serra L."/>
            <person name="Macchietto M."/>
            <person name="Macias-Munoz A."/>
            <person name="McGill C.J."/>
            <person name="Rodriguez I.M."/>
            <person name="Rodriguez B."/>
            <person name="Murad R."/>
            <person name="Mortazavi A."/>
        </authorList>
    </citation>
    <scope>NUCLEOTIDE SEQUENCE [LARGE SCALE GENOMIC DNA]</scope>
    <source>
        <strain evidence="1 2">ALL</strain>
    </source>
</reference>
<organism evidence="1 2">
    <name type="scientific">Steinernema carpocapsae</name>
    <name type="common">Entomopathogenic nematode</name>
    <dbReference type="NCBI Taxonomy" id="34508"/>
    <lineage>
        <taxon>Eukaryota</taxon>
        <taxon>Metazoa</taxon>
        <taxon>Ecdysozoa</taxon>
        <taxon>Nematoda</taxon>
        <taxon>Chromadorea</taxon>
        <taxon>Rhabditida</taxon>
        <taxon>Tylenchina</taxon>
        <taxon>Panagrolaimomorpha</taxon>
        <taxon>Strongyloidoidea</taxon>
        <taxon>Steinernematidae</taxon>
        <taxon>Steinernema</taxon>
    </lineage>
</organism>
<dbReference type="Proteomes" id="UP000298663">
    <property type="component" value="Unassembled WGS sequence"/>
</dbReference>
<sequence>MIRGDIFLKIDFSPLQAPLPGSQFRAYFLHCLYCNLAVRFYSQACWKWSGWVEESVSRPHLELKLKQRLEFLCALLKRIRTDAEGLKSAPRASAIETTVDPNATTTTHIPVTQDKSTRIPDYVLELFSVKELNLMVLDPVLLKCVTSKDSIHAMAVPRVHIGSFLSEMKLIDKLFKDKLSVRSLLR</sequence>
<accession>A0A4U5N2Z1</accession>